<evidence type="ECO:0000313" key="2">
    <source>
        <dbReference type="EMBL" id="OGK54635.1"/>
    </source>
</evidence>
<evidence type="ECO:0000313" key="3">
    <source>
        <dbReference type="Proteomes" id="UP000178486"/>
    </source>
</evidence>
<sequence length="66" mass="7167">MTIVQISGLTCPSCQKLIMKRVMTIPDVAAVHVEITGKTLITAPREILKSEVDSALANTHYVVETT</sequence>
<comment type="caution">
    <text evidence="2">The sequence shown here is derived from an EMBL/GenBank/DDBJ whole genome shotgun (WGS) entry which is preliminary data.</text>
</comment>
<dbReference type="Gene3D" id="3.30.70.100">
    <property type="match status" value="1"/>
</dbReference>
<dbReference type="InterPro" id="IPR006121">
    <property type="entry name" value="HMA_dom"/>
</dbReference>
<dbReference type="GO" id="GO:0046872">
    <property type="term" value="F:metal ion binding"/>
    <property type="evidence" value="ECO:0007669"/>
    <property type="project" value="InterPro"/>
</dbReference>
<organism evidence="2 3">
    <name type="scientific">Candidatus Roizmanbacteria bacterium RIFCSPLOWO2_01_FULL_45_11</name>
    <dbReference type="NCBI Taxonomy" id="1802070"/>
    <lineage>
        <taxon>Bacteria</taxon>
        <taxon>Candidatus Roizmaniibacteriota</taxon>
    </lineage>
</organism>
<evidence type="ECO:0000259" key="1">
    <source>
        <dbReference type="Pfam" id="PF00403"/>
    </source>
</evidence>
<name>A0A1F7JGA8_9BACT</name>
<accession>A0A1F7JGA8</accession>
<proteinExistence type="predicted"/>
<dbReference type="Proteomes" id="UP000178486">
    <property type="component" value="Unassembled WGS sequence"/>
</dbReference>
<gene>
    <name evidence="2" type="ORF">A3B56_03520</name>
</gene>
<dbReference type="AlphaFoldDB" id="A0A1F7JGA8"/>
<reference evidence="2 3" key="1">
    <citation type="journal article" date="2016" name="Nat. Commun.">
        <title>Thousands of microbial genomes shed light on interconnected biogeochemical processes in an aquifer system.</title>
        <authorList>
            <person name="Anantharaman K."/>
            <person name="Brown C.T."/>
            <person name="Hug L.A."/>
            <person name="Sharon I."/>
            <person name="Castelle C.J."/>
            <person name="Probst A.J."/>
            <person name="Thomas B.C."/>
            <person name="Singh A."/>
            <person name="Wilkins M.J."/>
            <person name="Karaoz U."/>
            <person name="Brodie E.L."/>
            <person name="Williams K.H."/>
            <person name="Hubbard S.S."/>
            <person name="Banfield J.F."/>
        </authorList>
    </citation>
    <scope>NUCLEOTIDE SEQUENCE [LARGE SCALE GENOMIC DNA]</scope>
</reference>
<protein>
    <recommendedName>
        <fullName evidence="1">HMA domain-containing protein</fullName>
    </recommendedName>
</protein>
<dbReference type="Pfam" id="PF00403">
    <property type="entry name" value="HMA"/>
    <property type="match status" value="1"/>
</dbReference>
<feature type="domain" description="HMA" evidence="1">
    <location>
        <begin position="4"/>
        <end position="40"/>
    </location>
</feature>
<dbReference type="InterPro" id="IPR036163">
    <property type="entry name" value="HMA_dom_sf"/>
</dbReference>
<dbReference type="EMBL" id="MGAU01000029">
    <property type="protein sequence ID" value="OGK54635.1"/>
    <property type="molecule type" value="Genomic_DNA"/>
</dbReference>
<dbReference type="SUPFAM" id="SSF55008">
    <property type="entry name" value="HMA, heavy metal-associated domain"/>
    <property type="match status" value="1"/>
</dbReference>